<proteinExistence type="predicted"/>
<dbReference type="EMBL" id="UINC01108651">
    <property type="protein sequence ID" value="SVC74908.1"/>
    <property type="molecule type" value="Genomic_DNA"/>
</dbReference>
<organism evidence="1">
    <name type="scientific">marine metagenome</name>
    <dbReference type="NCBI Taxonomy" id="408172"/>
    <lineage>
        <taxon>unclassified sequences</taxon>
        <taxon>metagenomes</taxon>
        <taxon>ecological metagenomes</taxon>
    </lineage>
</organism>
<gene>
    <name evidence="1" type="ORF">METZ01_LOCUS327762</name>
</gene>
<reference evidence="1" key="1">
    <citation type="submission" date="2018-05" db="EMBL/GenBank/DDBJ databases">
        <authorList>
            <person name="Lanie J.A."/>
            <person name="Ng W.-L."/>
            <person name="Kazmierczak K.M."/>
            <person name="Andrzejewski T.M."/>
            <person name="Davidsen T.M."/>
            <person name="Wayne K.J."/>
            <person name="Tettelin H."/>
            <person name="Glass J.I."/>
            <person name="Rusch D."/>
            <person name="Podicherti R."/>
            <person name="Tsui H.-C.T."/>
            <person name="Winkler M.E."/>
        </authorList>
    </citation>
    <scope>NUCLEOTIDE SEQUENCE</scope>
</reference>
<name>A0A382PQH8_9ZZZZ</name>
<sequence length="82" mass="8368">MVKNPLPDTPPEAVISIVGAGMVLDGDCETDGSLRIEGSIRGNVRAGKSVVVGRDGLVEGSIYTQDAVISGQVLGSVTAESR</sequence>
<evidence type="ECO:0000313" key="1">
    <source>
        <dbReference type="EMBL" id="SVC74908.1"/>
    </source>
</evidence>
<dbReference type="PANTHER" id="PTHR35024">
    <property type="entry name" value="HYPOTHETICAL CYTOSOLIC PROTEIN"/>
    <property type="match status" value="1"/>
</dbReference>
<protein>
    <recommendedName>
        <fullName evidence="2">Polymer-forming cytoskeletal protein</fullName>
    </recommendedName>
</protein>
<accession>A0A382PQH8</accession>
<dbReference type="InterPro" id="IPR007607">
    <property type="entry name" value="BacA/B"/>
</dbReference>
<feature type="non-terminal residue" evidence="1">
    <location>
        <position position="82"/>
    </location>
</feature>
<evidence type="ECO:0008006" key="2">
    <source>
        <dbReference type="Google" id="ProtNLM"/>
    </source>
</evidence>
<dbReference type="PANTHER" id="PTHR35024:SF4">
    <property type="entry name" value="POLYMER-FORMING CYTOSKELETAL PROTEIN"/>
    <property type="match status" value="1"/>
</dbReference>
<dbReference type="Pfam" id="PF04519">
    <property type="entry name" value="Bactofilin"/>
    <property type="match status" value="1"/>
</dbReference>
<dbReference type="AlphaFoldDB" id="A0A382PQH8"/>